<dbReference type="Proteomes" id="UP000314294">
    <property type="component" value="Unassembled WGS sequence"/>
</dbReference>
<organism evidence="1 2">
    <name type="scientific">Liparis tanakae</name>
    <name type="common">Tanaka's snailfish</name>
    <dbReference type="NCBI Taxonomy" id="230148"/>
    <lineage>
        <taxon>Eukaryota</taxon>
        <taxon>Metazoa</taxon>
        <taxon>Chordata</taxon>
        <taxon>Craniata</taxon>
        <taxon>Vertebrata</taxon>
        <taxon>Euteleostomi</taxon>
        <taxon>Actinopterygii</taxon>
        <taxon>Neopterygii</taxon>
        <taxon>Teleostei</taxon>
        <taxon>Neoteleostei</taxon>
        <taxon>Acanthomorphata</taxon>
        <taxon>Eupercaria</taxon>
        <taxon>Perciformes</taxon>
        <taxon>Cottioidei</taxon>
        <taxon>Cottales</taxon>
        <taxon>Liparidae</taxon>
        <taxon>Liparis</taxon>
    </lineage>
</organism>
<proteinExistence type="predicted"/>
<dbReference type="InterPro" id="IPR026791">
    <property type="entry name" value="DOCK"/>
</dbReference>
<keyword evidence="2" id="KW-1185">Reference proteome</keyword>
<dbReference type="PANTHER" id="PTHR23317">
    <property type="entry name" value="DEDICATOR OF CYTOKINESIS DOCK"/>
    <property type="match status" value="1"/>
</dbReference>
<reference evidence="1 2" key="1">
    <citation type="submission" date="2019-03" db="EMBL/GenBank/DDBJ databases">
        <title>First draft genome of Liparis tanakae, snailfish: a comprehensive survey of snailfish specific genes.</title>
        <authorList>
            <person name="Kim W."/>
            <person name="Song I."/>
            <person name="Jeong J.-H."/>
            <person name="Kim D."/>
            <person name="Kim S."/>
            <person name="Ryu S."/>
            <person name="Song J.Y."/>
            <person name="Lee S.K."/>
        </authorList>
    </citation>
    <scope>NUCLEOTIDE SEQUENCE [LARGE SCALE GENOMIC DNA]</scope>
    <source>
        <tissue evidence="1">Muscle</tissue>
    </source>
</reference>
<gene>
    <name evidence="1" type="primary">DOCK7_2</name>
    <name evidence="1" type="ORF">EYF80_062491</name>
</gene>
<dbReference type="AlphaFoldDB" id="A0A4Z2EEQ1"/>
<dbReference type="OrthoDB" id="5866984at2759"/>
<dbReference type="GO" id="GO:0007409">
    <property type="term" value="P:axonogenesis"/>
    <property type="evidence" value="ECO:0007669"/>
    <property type="project" value="TreeGrafter"/>
</dbReference>
<dbReference type="PANTHER" id="PTHR23317:SF78">
    <property type="entry name" value="DEDICATOR OF CYTOKINESIS PROTEIN 7"/>
    <property type="match status" value="1"/>
</dbReference>
<dbReference type="GO" id="GO:0005085">
    <property type="term" value="F:guanyl-nucleotide exchange factor activity"/>
    <property type="evidence" value="ECO:0007669"/>
    <property type="project" value="InterPro"/>
</dbReference>
<comment type="caution">
    <text evidence="1">The sequence shown here is derived from an EMBL/GenBank/DDBJ whole genome shotgun (WGS) entry which is preliminary data.</text>
</comment>
<evidence type="ECO:0000313" key="2">
    <source>
        <dbReference type="Proteomes" id="UP000314294"/>
    </source>
</evidence>
<dbReference type="EMBL" id="SRLO01008406">
    <property type="protein sequence ID" value="TNN27367.1"/>
    <property type="molecule type" value="Genomic_DNA"/>
</dbReference>
<protein>
    <submittedName>
        <fullName evidence="1">Dedicator of cytokinesis protein 7</fullName>
    </submittedName>
</protein>
<sequence>MACNQSALYLQHCFATQRALVSKFPELLFEEETEQCADLCLRLLRSCSSSIGSIRAHASASLYLLMRQNFEIGNVSTAGVLCSRTWGDEFRDLLERSFQRQCVASKG</sequence>
<evidence type="ECO:0000313" key="1">
    <source>
        <dbReference type="EMBL" id="TNN27367.1"/>
    </source>
</evidence>
<dbReference type="GO" id="GO:0007264">
    <property type="term" value="P:small GTPase-mediated signal transduction"/>
    <property type="evidence" value="ECO:0007669"/>
    <property type="project" value="InterPro"/>
</dbReference>
<name>A0A4Z2EEQ1_9TELE</name>
<accession>A0A4Z2EEQ1</accession>